<dbReference type="EMBL" id="JABDHM010000020">
    <property type="protein sequence ID" value="KAF5223276.1"/>
    <property type="molecule type" value="Genomic_DNA"/>
</dbReference>
<evidence type="ECO:0000313" key="2">
    <source>
        <dbReference type="Proteomes" id="UP000583944"/>
    </source>
</evidence>
<name>A0A7J6YA32_TRYCR</name>
<comment type="caution">
    <text evidence="1">The sequence shown here is derived from an EMBL/GenBank/DDBJ whole genome shotgun (WGS) entry which is preliminary data.</text>
</comment>
<evidence type="ECO:0000313" key="1">
    <source>
        <dbReference type="EMBL" id="KAF5223276.1"/>
    </source>
</evidence>
<dbReference type="AlphaFoldDB" id="A0A7J6YA32"/>
<reference evidence="1 2" key="1">
    <citation type="journal article" date="2019" name="Genome Biol. Evol.">
        <title>Nanopore Sequencing Significantly Improves Genome Assembly of the Protozoan Parasite Trypanosoma cruzi.</title>
        <authorList>
            <person name="Diaz-Viraque F."/>
            <person name="Pita S."/>
            <person name="Greif G."/>
            <person name="de Souza R.C.M."/>
            <person name="Iraola G."/>
            <person name="Robello C."/>
        </authorList>
    </citation>
    <scope>NUCLEOTIDE SEQUENCE [LARGE SCALE GENOMIC DNA]</scope>
    <source>
        <strain evidence="1 2">Berenice</strain>
    </source>
</reference>
<gene>
    <name evidence="1" type="ORF">ECC02_003554</name>
</gene>
<sequence>MEWWWPVCTGAGSVFFLSLKLFFVCRGKSQSYGNQKRGGNFSRKMMRAGTGGKFVAVVRRSLCWSPPGRGRGPALNVQRRTVITGQIPTSPTGGDAPASSTPGWELRRGHHLHSSVGLHTSFPTACGRTFNPQLYYEVLQACCDQQWLQAIQRELRNDKEWMDTLRREGGVAKAMNALTESTHHDDEFMMKLRDTLKTDKKMSLTLCAIQESYERIRNKRDMHETQVAADGGDDPYAAMRRKQQGEFGHKYPSF</sequence>
<dbReference type="VEuPathDB" id="TriTrypDB:ECC02_003554"/>
<dbReference type="VEuPathDB" id="TriTrypDB:BCY84_03207"/>
<accession>A0A7J6YA32</accession>
<proteinExistence type="predicted"/>
<dbReference type="Proteomes" id="UP000583944">
    <property type="component" value="Unassembled WGS sequence"/>
</dbReference>
<organism evidence="1 2">
    <name type="scientific">Trypanosoma cruzi</name>
    <dbReference type="NCBI Taxonomy" id="5693"/>
    <lineage>
        <taxon>Eukaryota</taxon>
        <taxon>Discoba</taxon>
        <taxon>Euglenozoa</taxon>
        <taxon>Kinetoplastea</taxon>
        <taxon>Metakinetoplastina</taxon>
        <taxon>Trypanosomatida</taxon>
        <taxon>Trypanosomatidae</taxon>
        <taxon>Trypanosoma</taxon>
        <taxon>Schizotrypanum</taxon>
    </lineage>
</organism>
<protein>
    <submittedName>
        <fullName evidence="1">Uncharacterized protein</fullName>
    </submittedName>
</protein>